<name>A0A9W7C6Z2_9STRA</name>
<dbReference type="InterPro" id="IPR023801">
    <property type="entry name" value="His_deacetylse_dom"/>
</dbReference>
<feature type="domain" description="Histone deacetylase" evidence="11">
    <location>
        <begin position="94"/>
        <end position="401"/>
    </location>
</feature>
<dbReference type="GO" id="GO:0000118">
    <property type="term" value="C:histone deacetylase complex"/>
    <property type="evidence" value="ECO:0007669"/>
    <property type="project" value="TreeGrafter"/>
</dbReference>
<dbReference type="InterPro" id="IPR000286">
    <property type="entry name" value="HDACs"/>
</dbReference>
<dbReference type="InterPro" id="IPR037138">
    <property type="entry name" value="His_deacetylse_dom_sf"/>
</dbReference>
<dbReference type="Pfam" id="PF00850">
    <property type="entry name" value="Hist_deacetyl"/>
    <property type="match status" value="1"/>
</dbReference>
<dbReference type="SUPFAM" id="SSF52768">
    <property type="entry name" value="Arginase/deacetylase"/>
    <property type="match status" value="1"/>
</dbReference>
<dbReference type="AlphaFoldDB" id="A0A9W7C6Z2"/>
<protein>
    <recommendedName>
        <fullName evidence="3">histone deacetylase</fullName>
        <ecNumber evidence="3">3.5.1.98</ecNumber>
    </recommendedName>
</protein>
<dbReference type="PRINTS" id="PR01270">
    <property type="entry name" value="HDASUPER"/>
</dbReference>
<keyword evidence="6" id="KW-0156">Chromatin regulator</keyword>
<evidence type="ECO:0000313" key="12">
    <source>
        <dbReference type="EMBL" id="GMI01147.1"/>
    </source>
</evidence>
<dbReference type="Gene3D" id="3.40.800.20">
    <property type="entry name" value="Histone deacetylase domain"/>
    <property type="match status" value="1"/>
</dbReference>
<evidence type="ECO:0000256" key="9">
    <source>
        <dbReference type="ARBA" id="ARBA00023242"/>
    </source>
</evidence>
<keyword evidence="8" id="KW-0804">Transcription</keyword>
<dbReference type="InterPro" id="IPR023696">
    <property type="entry name" value="Ureohydrolase_dom_sf"/>
</dbReference>
<dbReference type="Proteomes" id="UP001165160">
    <property type="component" value="Unassembled WGS sequence"/>
</dbReference>
<feature type="region of interest" description="Disordered" evidence="10">
    <location>
        <begin position="1"/>
        <end position="20"/>
    </location>
</feature>
<dbReference type="PANTHER" id="PTHR10625">
    <property type="entry name" value="HISTONE DEACETYLASE HDAC1-RELATED"/>
    <property type="match status" value="1"/>
</dbReference>
<evidence type="ECO:0000256" key="8">
    <source>
        <dbReference type="ARBA" id="ARBA00023163"/>
    </source>
</evidence>
<keyword evidence="5" id="KW-0378">Hydrolase</keyword>
<evidence type="ECO:0000256" key="5">
    <source>
        <dbReference type="ARBA" id="ARBA00022801"/>
    </source>
</evidence>
<evidence type="ECO:0000313" key="13">
    <source>
        <dbReference type="Proteomes" id="UP001165160"/>
    </source>
</evidence>
<comment type="caution">
    <text evidence="12">The sequence shown here is derived from an EMBL/GenBank/DDBJ whole genome shotgun (WGS) entry which is preliminary data.</text>
</comment>
<accession>A0A9W7C6Z2</accession>
<evidence type="ECO:0000259" key="11">
    <source>
        <dbReference type="Pfam" id="PF00850"/>
    </source>
</evidence>
<dbReference type="GO" id="GO:0141221">
    <property type="term" value="F:histone deacetylase activity, hydrolytic mechanism"/>
    <property type="evidence" value="ECO:0007669"/>
    <property type="project" value="UniProtKB-EC"/>
</dbReference>
<evidence type="ECO:0000256" key="3">
    <source>
        <dbReference type="ARBA" id="ARBA00012111"/>
    </source>
</evidence>
<evidence type="ECO:0000256" key="6">
    <source>
        <dbReference type="ARBA" id="ARBA00022853"/>
    </source>
</evidence>
<feature type="region of interest" description="Disordered" evidence="10">
    <location>
        <begin position="500"/>
        <end position="523"/>
    </location>
</feature>
<feature type="compositionally biased region" description="Basic and acidic residues" evidence="10">
    <location>
        <begin position="500"/>
        <end position="518"/>
    </location>
</feature>
<proteinExistence type="inferred from homology"/>
<evidence type="ECO:0000256" key="1">
    <source>
        <dbReference type="ARBA" id="ARBA00004123"/>
    </source>
</evidence>
<dbReference type="PANTHER" id="PTHR10625:SF5">
    <property type="entry name" value="HISTONE DEACETYLASE"/>
    <property type="match status" value="1"/>
</dbReference>
<keyword evidence="7" id="KW-0805">Transcription regulation</keyword>
<gene>
    <name evidence="12" type="ORF">TrVE_jg7618</name>
</gene>
<keyword evidence="4" id="KW-0678">Repressor</keyword>
<organism evidence="12 13">
    <name type="scientific">Triparma verrucosa</name>
    <dbReference type="NCBI Taxonomy" id="1606542"/>
    <lineage>
        <taxon>Eukaryota</taxon>
        <taxon>Sar</taxon>
        <taxon>Stramenopiles</taxon>
        <taxon>Ochrophyta</taxon>
        <taxon>Bolidophyceae</taxon>
        <taxon>Parmales</taxon>
        <taxon>Triparmaceae</taxon>
        <taxon>Triparma</taxon>
    </lineage>
</organism>
<sequence length="537" mass="59605">MSFATYQPKPKPTKNASGQLAGARFASSSLEMGRQMSGNPVDSLHSLSSLSLASSAVTSEEKIMSFPPQTSSLLHLFYDPILSQTHLPANGTEYECPERVKVIYDHLKSQPNFSHDYLEFDAAGIRAGDGRMLSPEDLEIVHGKRYIDTLEEFKDLRPEQLRIAELKYENDVYVHNTSFTAATICASGVLECCRRATHSLGGSRTAVSISRPPGHHACQNKAMGFCFLNNVAIAAKISRARKWARKVLIIDWDIHHGNGTQELTYDDPNIMYLSLHRQGVGSNYFYPGTGMPHETGGESATGSNVNITWNQRLMGNTEYICAWSELVLPVVHKFDPDLIIISSGFDAAKGDLIGDCLLTPECYFLMTRSLMTVLNRDRTAVVVALEGGYNLSVIPLCQEAVSMALKGEEWDEDAGVNPLSQLSSPQPQPKSRIALSENPLVRARLLLNKYWDYYEKNDRQRGKKLSKGACNSVNKTIRALVEIDFFKSIGLRQVKEQIEQKAHGTRKVGDRKEGRGGKGGDYLDEDALDDMFGKMNL</sequence>
<evidence type="ECO:0000256" key="2">
    <source>
        <dbReference type="ARBA" id="ARBA00007738"/>
    </source>
</evidence>
<evidence type="ECO:0000256" key="10">
    <source>
        <dbReference type="SAM" id="MobiDB-lite"/>
    </source>
</evidence>
<comment type="subcellular location">
    <subcellularLocation>
        <location evidence="1">Nucleus</location>
    </subcellularLocation>
</comment>
<dbReference type="EC" id="3.5.1.98" evidence="3"/>
<keyword evidence="13" id="KW-1185">Reference proteome</keyword>
<comment type="similarity">
    <text evidence="2">Belongs to the histone deacetylase family. HD type 2 subfamily.</text>
</comment>
<evidence type="ECO:0000256" key="7">
    <source>
        <dbReference type="ARBA" id="ARBA00023015"/>
    </source>
</evidence>
<reference evidence="13" key="1">
    <citation type="journal article" date="2023" name="Commun. Biol.">
        <title>Genome analysis of Parmales, the sister group of diatoms, reveals the evolutionary specialization of diatoms from phago-mixotrophs to photoautotrophs.</title>
        <authorList>
            <person name="Ban H."/>
            <person name="Sato S."/>
            <person name="Yoshikawa S."/>
            <person name="Yamada K."/>
            <person name="Nakamura Y."/>
            <person name="Ichinomiya M."/>
            <person name="Sato N."/>
            <person name="Blanc-Mathieu R."/>
            <person name="Endo H."/>
            <person name="Kuwata A."/>
            <person name="Ogata H."/>
        </authorList>
    </citation>
    <scope>NUCLEOTIDE SEQUENCE [LARGE SCALE GENOMIC DNA]</scope>
    <source>
        <strain evidence="13">NIES 3699</strain>
    </source>
</reference>
<keyword evidence="9" id="KW-0539">Nucleus</keyword>
<evidence type="ECO:0000256" key="4">
    <source>
        <dbReference type="ARBA" id="ARBA00022491"/>
    </source>
</evidence>
<dbReference type="GO" id="GO:0040029">
    <property type="term" value="P:epigenetic regulation of gene expression"/>
    <property type="evidence" value="ECO:0007669"/>
    <property type="project" value="TreeGrafter"/>
</dbReference>
<dbReference type="CDD" id="cd09992">
    <property type="entry name" value="HDAC_classII"/>
    <property type="match status" value="1"/>
</dbReference>
<dbReference type="EMBL" id="BRXX01000260">
    <property type="protein sequence ID" value="GMI01147.1"/>
    <property type="molecule type" value="Genomic_DNA"/>
</dbReference>